<accession>A0A8D9F6N5</accession>
<feature type="region of interest" description="Disordered" evidence="1">
    <location>
        <begin position="1"/>
        <end position="42"/>
    </location>
</feature>
<feature type="compositionally biased region" description="Basic and acidic residues" evidence="1">
    <location>
        <begin position="11"/>
        <end position="21"/>
    </location>
</feature>
<sequence length="106" mass="11607">MPRQLTGQRSEGGRGGEDRSSYRRGPPGVDKKADVEPDPPRLKPILRLSLIPPPLLLPSLPLPQSPSQLNVSLILSLPLLLRLPPLSTVSLPIRVIERLAHSHHSD</sequence>
<name>A0A8D9F6N5_9HEMI</name>
<organism evidence="2">
    <name type="scientific">Cacopsylla melanoneura</name>
    <dbReference type="NCBI Taxonomy" id="428564"/>
    <lineage>
        <taxon>Eukaryota</taxon>
        <taxon>Metazoa</taxon>
        <taxon>Ecdysozoa</taxon>
        <taxon>Arthropoda</taxon>
        <taxon>Hexapoda</taxon>
        <taxon>Insecta</taxon>
        <taxon>Pterygota</taxon>
        <taxon>Neoptera</taxon>
        <taxon>Paraneoptera</taxon>
        <taxon>Hemiptera</taxon>
        <taxon>Sternorrhyncha</taxon>
        <taxon>Psylloidea</taxon>
        <taxon>Psyllidae</taxon>
        <taxon>Psyllinae</taxon>
        <taxon>Cacopsylla</taxon>
    </lineage>
</organism>
<dbReference type="AlphaFoldDB" id="A0A8D9F6N5"/>
<protein>
    <submittedName>
        <fullName evidence="2">Uncharacterized protein</fullName>
    </submittedName>
</protein>
<reference evidence="2" key="1">
    <citation type="submission" date="2021-05" db="EMBL/GenBank/DDBJ databases">
        <authorList>
            <person name="Alioto T."/>
            <person name="Alioto T."/>
            <person name="Gomez Garrido J."/>
        </authorList>
    </citation>
    <scope>NUCLEOTIDE SEQUENCE</scope>
</reference>
<dbReference type="EMBL" id="HBUF01613087">
    <property type="protein sequence ID" value="CAG6779186.1"/>
    <property type="molecule type" value="Transcribed_RNA"/>
</dbReference>
<proteinExistence type="predicted"/>
<evidence type="ECO:0000313" key="2">
    <source>
        <dbReference type="EMBL" id="CAG6779186.1"/>
    </source>
</evidence>
<feature type="compositionally biased region" description="Basic and acidic residues" evidence="1">
    <location>
        <begin position="29"/>
        <end position="41"/>
    </location>
</feature>
<evidence type="ECO:0000256" key="1">
    <source>
        <dbReference type="SAM" id="MobiDB-lite"/>
    </source>
</evidence>